<sequence>MSTQIKRKPLSLEEKLEISNDFNKNNLTVTKLVKKYNRPQSTVSSILKAENQEKIKNLYENNLIIPYSKKMRGYNYVKIEEALDHWFKSVLANKNITLNVFVFIHVCLCLICSSRSLLTPIKSIVKTKIYTTSLNHILSNNI</sequence>
<gene>
    <name evidence="2" type="ORF">BpHYR1_006065</name>
</gene>
<name>A0A3M7RD32_BRAPC</name>
<comment type="caution">
    <text evidence="2">The sequence shown here is derived from an EMBL/GenBank/DDBJ whole genome shotgun (WGS) entry which is preliminary data.</text>
</comment>
<keyword evidence="3" id="KW-1185">Reference proteome</keyword>
<feature type="transmembrane region" description="Helical" evidence="1">
    <location>
        <begin position="96"/>
        <end position="118"/>
    </location>
</feature>
<proteinExistence type="predicted"/>
<keyword evidence="1" id="KW-0472">Membrane</keyword>
<dbReference type="Gene3D" id="1.10.10.60">
    <property type="entry name" value="Homeodomain-like"/>
    <property type="match status" value="1"/>
</dbReference>
<keyword evidence="1" id="KW-0812">Transmembrane</keyword>
<dbReference type="SUPFAM" id="SSF46689">
    <property type="entry name" value="Homeodomain-like"/>
    <property type="match status" value="1"/>
</dbReference>
<evidence type="ECO:0000313" key="3">
    <source>
        <dbReference type="Proteomes" id="UP000276133"/>
    </source>
</evidence>
<dbReference type="AlphaFoldDB" id="A0A3M7RD32"/>
<evidence type="ECO:0000256" key="1">
    <source>
        <dbReference type="SAM" id="Phobius"/>
    </source>
</evidence>
<accession>A0A3M7RD32</accession>
<reference evidence="2 3" key="1">
    <citation type="journal article" date="2018" name="Sci. Rep.">
        <title>Genomic signatures of local adaptation to the degree of environmental predictability in rotifers.</title>
        <authorList>
            <person name="Franch-Gras L."/>
            <person name="Hahn C."/>
            <person name="Garcia-Roger E.M."/>
            <person name="Carmona M.J."/>
            <person name="Serra M."/>
            <person name="Gomez A."/>
        </authorList>
    </citation>
    <scope>NUCLEOTIDE SEQUENCE [LARGE SCALE GENOMIC DNA]</scope>
    <source>
        <strain evidence="2">HYR1</strain>
    </source>
</reference>
<protein>
    <submittedName>
        <fullName evidence="2">Uncharacterized protein</fullName>
    </submittedName>
</protein>
<dbReference type="OrthoDB" id="10047893at2759"/>
<organism evidence="2 3">
    <name type="scientific">Brachionus plicatilis</name>
    <name type="common">Marine rotifer</name>
    <name type="synonym">Brachionus muelleri</name>
    <dbReference type="NCBI Taxonomy" id="10195"/>
    <lineage>
        <taxon>Eukaryota</taxon>
        <taxon>Metazoa</taxon>
        <taxon>Spiralia</taxon>
        <taxon>Gnathifera</taxon>
        <taxon>Rotifera</taxon>
        <taxon>Eurotatoria</taxon>
        <taxon>Monogononta</taxon>
        <taxon>Pseudotrocha</taxon>
        <taxon>Ploima</taxon>
        <taxon>Brachionidae</taxon>
        <taxon>Brachionus</taxon>
    </lineage>
</organism>
<dbReference type="Proteomes" id="UP000276133">
    <property type="component" value="Unassembled WGS sequence"/>
</dbReference>
<dbReference type="EMBL" id="REGN01003664">
    <property type="protein sequence ID" value="RNA21417.1"/>
    <property type="molecule type" value="Genomic_DNA"/>
</dbReference>
<dbReference type="InterPro" id="IPR009057">
    <property type="entry name" value="Homeodomain-like_sf"/>
</dbReference>
<evidence type="ECO:0000313" key="2">
    <source>
        <dbReference type="EMBL" id="RNA21417.1"/>
    </source>
</evidence>
<keyword evidence="1" id="KW-1133">Transmembrane helix</keyword>